<gene>
    <name evidence="6" type="ORF">EDD77_10945</name>
</gene>
<organism evidence="6 7">
    <name type="scientific">Allofournierella massiliensis</name>
    <dbReference type="NCBI Taxonomy" id="1650663"/>
    <lineage>
        <taxon>Bacteria</taxon>
        <taxon>Bacillati</taxon>
        <taxon>Bacillota</taxon>
        <taxon>Clostridia</taxon>
        <taxon>Eubacteriales</taxon>
        <taxon>Oscillospiraceae</taxon>
        <taxon>Allofournierella</taxon>
    </lineage>
</organism>
<protein>
    <submittedName>
        <fullName evidence="6">ZIP family zinc transporter</fullName>
    </submittedName>
</protein>
<dbReference type="PANTHER" id="PTHR11040">
    <property type="entry name" value="ZINC/IRON TRANSPORTER"/>
    <property type="match status" value="1"/>
</dbReference>
<dbReference type="STRING" id="1650663.GCA_001486665_01116"/>
<dbReference type="Pfam" id="PF02535">
    <property type="entry name" value="Zip"/>
    <property type="match status" value="1"/>
</dbReference>
<feature type="transmembrane region" description="Helical" evidence="5">
    <location>
        <begin position="64"/>
        <end position="86"/>
    </location>
</feature>
<keyword evidence="4 5" id="KW-0472">Membrane</keyword>
<evidence type="ECO:0000256" key="5">
    <source>
        <dbReference type="SAM" id="Phobius"/>
    </source>
</evidence>
<evidence type="ECO:0000313" key="7">
    <source>
        <dbReference type="Proteomes" id="UP000295184"/>
    </source>
</evidence>
<feature type="transmembrane region" description="Helical" evidence="5">
    <location>
        <begin position="233"/>
        <end position="251"/>
    </location>
</feature>
<feature type="transmembrane region" description="Helical" evidence="5">
    <location>
        <begin position="32"/>
        <end position="52"/>
    </location>
</feature>
<dbReference type="InterPro" id="IPR003689">
    <property type="entry name" value="ZIP"/>
</dbReference>
<reference evidence="6 7" key="1">
    <citation type="submission" date="2019-03" db="EMBL/GenBank/DDBJ databases">
        <title>Genomic Encyclopedia of Type Strains, Phase IV (KMG-IV): sequencing the most valuable type-strain genomes for metagenomic binning, comparative biology and taxonomic classification.</title>
        <authorList>
            <person name="Goeker M."/>
        </authorList>
    </citation>
    <scope>NUCLEOTIDE SEQUENCE [LARGE SCALE GENOMIC DNA]</scope>
    <source>
        <strain evidence="6 7">DSM 100451</strain>
    </source>
</reference>
<evidence type="ECO:0000313" key="6">
    <source>
        <dbReference type="EMBL" id="TCL57771.1"/>
    </source>
</evidence>
<dbReference type="RefSeq" id="WP_058963595.1">
    <property type="nucleotide sequence ID" value="NZ_CABKVM010000015.1"/>
</dbReference>
<keyword evidence="3 5" id="KW-1133">Transmembrane helix</keyword>
<dbReference type="GO" id="GO:0016020">
    <property type="term" value="C:membrane"/>
    <property type="evidence" value="ECO:0007669"/>
    <property type="project" value="UniProtKB-SubCell"/>
</dbReference>
<dbReference type="AlphaFoldDB" id="A0A4R1QWK9"/>
<name>A0A4R1QWK9_9FIRM</name>
<dbReference type="PANTHER" id="PTHR11040:SF205">
    <property type="entry name" value="ZINC TRANSPORTER ZUPT"/>
    <property type="match status" value="1"/>
</dbReference>
<evidence type="ECO:0000256" key="1">
    <source>
        <dbReference type="ARBA" id="ARBA00004141"/>
    </source>
</evidence>
<proteinExistence type="predicted"/>
<evidence type="ECO:0000256" key="4">
    <source>
        <dbReference type="ARBA" id="ARBA00023136"/>
    </source>
</evidence>
<comment type="subcellular location">
    <subcellularLocation>
        <location evidence="1">Membrane</location>
        <topology evidence="1">Multi-pass membrane protein</topology>
    </subcellularLocation>
</comment>
<dbReference type="Proteomes" id="UP000295184">
    <property type="component" value="Unassembled WGS sequence"/>
</dbReference>
<keyword evidence="2 5" id="KW-0812">Transmembrane</keyword>
<sequence>MLHALTLTILAGLSTGIGGLVAALFRPGRRAMALCGGFAAGVMLAMSLLDLLPHALEGYRPAMGSLGAGLAVTSLVLLGMGVAALLEQLLPRAKTGKSDGGRASAMRGALVTGLALLAHNLPEGALTLFAGVADPAAGLRLSLAVGLHNLPEGMAVAAPLYYATRSRSKAVGAAFASGLAEPLGAVLAFGLLGSFLTPGFLNGLLAGVAGVMCWASAFELLPMAYRLGPAPRAAAGFAAGVLTMLLGISLLT</sequence>
<evidence type="ECO:0000256" key="2">
    <source>
        <dbReference type="ARBA" id="ARBA00022692"/>
    </source>
</evidence>
<dbReference type="EMBL" id="SLUM01000009">
    <property type="protein sequence ID" value="TCL57771.1"/>
    <property type="molecule type" value="Genomic_DNA"/>
</dbReference>
<accession>A0A4R1QWK9</accession>
<comment type="caution">
    <text evidence="6">The sequence shown here is derived from an EMBL/GenBank/DDBJ whole genome shotgun (WGS) entry which is preliminary data.</text>
</comment>
<feature type="transmembrane region" description="Helical" evidence="5">
    <location>
        <begin position="199"/>
        <end position="221"/>
    </location>
</feature>
<feature type="transmembrane region" description="Helical" evidence="5">
    <location>
        <begin position="170"/>
        <end position="193"/>
    </location>
</feature>
<dbReference type="GO" id="GO:0005385">
    <property type="term" value="F:zinc ion transmembrane transporter activity"/>
    <property type="evidence" value="ECO:0007669"/>
    <property type="project" value="TreeGrafter"/>
</dbReference>
<feature type="transmembrane region" description="Helical" evidence="5">
    <location>
        <begin position="6"/>
        <end position="25"/>
    </location>
</feature>
<evidence type="ECO:0000256" key="3">
    <source>
        <dbReference type="ARBA" id="ARBA00022989"/>
    </source>
</evidence>